<sequence length="448" mass="50830">MIADYVWLLVADQVQYPRAFYSLCLVSKRFNAIFSPYLYHHITLYGIHLKHLRCISQSPYISFTRSLQVCCLDLSLDGQCFFDMLDQMGNLRTLQLRGVEIPKTVEGRQILHRLQSLPPRLQSLSIEADEYSWKPIDDLSLPWFLPDTLRLGHLELTALPLGFVERNLSSLADLLKTWPVQRLQLSLDHEPWRKNSLLSDLIGLFDGDQPLALRDLHLGAGFLPLKQGDNGADLGQLTDLACLEVLGLQNGDCAYDSSLHLSSSCVSLIHAARSLHTLRLCRLSDEMVDFITSINKKNKPSVVTSLVVHGFQQSAAWRRCGTHWKGIGLSASSDPQQEEEMEKIVQEVIVKCVHLEELCIAIPSTKKDLLYTCLDALPNLRRLHLLPGKDDDRDTIVQEVFVRKRRLVGRGHQPLFSLVYGNECFEYLWGEPYQVVDCGRWTIPTASV</sequence>
<keyword evidence="2" id="KW-1185">Reference proteome</keyword>
<dbReference type="OrthoDB" id="4456069at2759"/>
<name>A0A1L9S5L5_9EURO</name>
<reference evidence="2" key="1">
    <citation type="journal article" date="2017" name="Genome Biol.">
        <title>Comparative genomics reveals high biological diversity and specific adaptations in the industrially and medically important fungal genus Aspergillus.</title>
        <authorList>
            <person name="de Vries R.P."/>
            <person name="Riley R."/>
            <person name="Wiebenga A."/>
            <person name="Aguilar-Osorio G."/>
            <person name="Amillis S."/>
            <person name="Uchima C.A."/>
            <person name="Anderluh G."/>
            <person name="Asadollahi M."/>
            <person name="Askin M."/>
            <person name="Barry K."/>
            <person name="Battaglia E."/>
            <person name="Bayram O."/>
            <person name="Benocci T."/>
            <person name="Braus-Stromeyer S.A."/>
            <person name="Caldana C."/>
            <person name="Canovas D."/>
            <person name="Cerqueira G.C."/>
            <person name="Chen F."/>
            <person name="Chen W."/>
            <person name="Choi C."/>
            <person name="Clum A."/>
            <person name="Dos Santos R.A."/>
            <person name="Damasio A.R."/>
            <person name="Diallinas G."/>
            <person name="Emri T."/>
            <person name="Fekete E."/>
            <person name="Flipphi M."/>
            <person name="Freyberg S."/>
            <person name="Gallo A."/>
            <person name="Gournas C."/>
            <person name="Habgood R."/>
            <person name="Hainaut M."/>
            <person name="Harispe M.L."/>
            <person name="Henrissat B."/>
            <person name="Hilden K.S."/>
            <person name="Hope R."/>
            <person name="Hossain A."/>
            <person name="Karabika E."/>
            <person name="Karaffa L."/>
            <person name="Karanyi Z."/>
            <person name="Krasevec N."/>
            <person name="Kuo A."/>
            <person name="Kusch H."/>
            <person name="LaButti K."/>
            <person name="Lagendijk E.L."/>
            <person name="Lapidus A."/>
            <person name="Levasseur A."/>
            <person name="Lindquist E."/>
            <person name="Lipzen A."/>
            <person name="Logrieco A.F."/>
            <person name="MacCabe A."/>
            <person name="Maekelae M.R."/>
            <person name="Malavazi I."/>
            <person name="Melin P."/>
            <person name="Meyer V."/>
            <person name="Mielnichuk N."/>
            <person name="Miskei M."/>
            <person name="Molnar A.P."/>
            <person name="Mule G."/>
            <person name="Ngan C.Y."/>
            <person name="Orejas M."/>
            <person name="Orosz E."/>
            <person name="Ouedraogo J.P."/>
            <person name="Overkamp K.M."/>
            <person name="Park H.-S."/>
            <person name="Perrone G."/>
            <person name="Piumi F."/>
            <person name="Punt P.J."/>
            <person name="Ram A.F."/>
            <person name="Ramon A."/>
            <person name="Rauscher S."/>
            <person name="Record E."/>
            <person name="Riano-Pachon D.M."/>
            <person name="Robert V."/>
            <person name="Roehrig J."/>
            <person name="Ruller R."/>
            <person name="Salamov A."/>
            <person name="Salih N.S."/>
            <person name="Samson R.A."/>
            <person name="Sandor E."/>
            <person name="Sanguinetti M."/>
            <person name="Schuetze T."/>
            <person name="Sepcic K."/>
            <person name="Shelest E."/>
            <person name="Sherlock G."/>
            <person name="Sophianopoulou V."/>
            <person name="Squina F.M."/>
            <person name="Sun H."/>
            <person name="Susca A."/>
            <person name="Todd R.B."/>
            <person name="Tsang A."/>
            <person name="Unkles S.E."/>
            <person name="van de Wiele N."/>
            <person name="van Rossen-Uffink D."/>
            <person name="Oliveira J.V."/>
            <person name="Vesth T.C."/>
            <person name="Visser J."/>
            <person name="Yu J.-H."/>
            <person name="Zhou M."/>
            <person name="Andersen M.R."/>
            <person name="Archer D.B."/>
            <person name="Baker S.E."/>
            <person name="Benoit I."/>
            <person name="Brakhage A.A."/>
            <person name="Braus G.H."/>
            <person name="Fischer R."/>
            <person name="Frisvad J.C."/>
            <person name="Goldman G.H."/>
            <person name="Houbraken J."/>
            <person name="Oakley B."/>
            <person name="Pocsi I."/>
            <person name="Scazzocchio C."/>
            <person name="Seiboth B."/>
            <person name="vanKuyk P.A."/>
            <person name="Wortman J."/>
            <person name="Dyer P.S."/>
            <person name="Grigoriev I.V."/>
        </authorList>
    </citation>
    <scope>NUCLEOTIDE SEQUENCE [LARGE SCALE GENOMIC DNA]</scope>
    <source>
        <strain evidence="2">CBS 506.65</strain>
    </source>
</reference>
<dbReference type="EMBL" id="KV878359">
    <property type="protein sequence ID" value="OJJ42447.1"/>
    <property type="molecule type" value="Genomic_DNA"/>
</dbReference>
<dbReference type="RefSeq" id="XP_022576957.1">
    <property type="nucleotide sequence ID" value="XM_022726921.1"/>
</dbReference>
<proteinExistence type="predicted"/>
<evidence type="ECO:0008006" key="3">
    <source>
        <dbReference type="Google" id="ProtNLM"/>
    </source>
</evidence>
<dbReference type="GeneID" id="34613385"/>
<evidence type="ECO:0000313" key="1">
    <source>
        <dbReference type="EMBL" id="OJJ42447.1"/>
    </source>
</evidence>
<accession>A0A1L9S5L5</accession>
<protein>
    <recommendedName>
        <fullName evidence="3">F-box domain-containing protein</fullName>
    </recommendedName>
</protein>
<dbReference type="VEuPathDB" id="FungiDB:ASPZODRAFT_170120"/>
<dbReference type="AlphaFoldDB" id="A0A1L9S5L5"/>
<evidence type="ECO:0000313" key="2">
    <source>
        <dbReference type="Proteomes" id="UP000184188"/>
    </source>
</evidence>
<gene>
    <name evidence="1" type="ORF">ASPZODRAFT_170120</name>
</gene>
<organism evidence="1 2">
    <name type="scientific">Penicilliopsis zonata CBS 506.65</name>
    <dbReference type="NCBI Taxonomy" id="1073090"/>
    <lineage>
        <taxon>Eukaryota</taxon>
        <taxon>Fungi</taxon>
        <taxon>Dikarya</taxon>
        <taxon>Ascomycota</taxon>
        <taxon>Pezizomycotina</taxon>
        <taxon>Eurotiomycetes</taxon>
        <taxon>Eurotiomycetidae</taxon>
        <taxon>Eurotiales</taxon>
        <taxon>Aspergillaceae</taxon>
        <taxon>Penicilliopsis</taxon>
    </lineage>
</organism>
<dbReference type="Proteomes" id="UP000184188">
    <property type="component" value="Unassembled WGS sequence"/>
</dbReference>